<sequence>MVTEIIYSLVVAALPLFLFTYLVLLWINRRHIKKGKAPILGDDFELDGLKDLPKDKENKLQEKWMTFGGGFYGMVGLLTYAVSEYREITDIIANFQGFNGGVIQTIISLFVQFIIQSIMNIIEAVTWPLFWMKELDGASFWVLLVAAYLGYYTAIELLNRQHQSNPSNSSD</sequence>
<feature type="transmembrane region" description="Helical" evidence="1">
    <location>
        <begin position="138"/>
        <end position="155"/>
    </location>
</feature>
<comment type="caution">
    <text evidence="2">The sequence shown here is derived from an EMBL/GenBank/DDBJ whole genome shotgun (WGS) entry which is preliminary data.</text>
</comment>
<keyword evidence="1" id="KW-0472">Membrane</keyword>
<keyword evidence="3" id="KW-1185">Reference proteome</keyword>
<dbReference type="OrthoDB" id="6199187at2"/>
<accession>A0A545TD44</accession>
<reference evidence="2 3" key="1">
    <citation type="submission" date="2019-06" db="EMBL/GenBank/DDBJ databases">
        <title>Draft genome of Aliikangiella marina GYP-15.</title>
        <authorList>
            <person name="Wang G."/>
        </authorList>
    </citation>
    <scope>NUCLEOTIDE SEQUENCE [LARGE SCALE GENOMIC DNA]</scope>
    <source>
        <strain evidence="2 3">GYP-15</strain>
    </source>
</reference>
<evidence type="ECO:0000256" key="1">
    <source>
        <dbReference type="SAM" id="Phobius"/>
    </source>
</evidence>
<organism evidence="2 3">
    <name type="scientific">Aliikangiella marina</name>
    <dbReference type="NCBI Taxonomy" id="1712262"/>
    <lineage>
        <taxon>Bacteria</taxon>
        <taxon>Pseudomonadati</taxon>
        <taxon>Pseudomonadota</taxon>
        <taxon>Gammaproteobacteria</taxon>
        <taxon>Oceanospirillales</taxon>
        <taxon>Pleioneaceae</taxon>
        <taxon>Aliikangiella</taxon>
    </lineage>
</organism>
<evidence type="ECO:0000313" key="3">
    <source>
        <dbReference type="Proteomes" id="UP000317839"/>
    </source>
</evidence>
<gene>
    <name evidence="2" type="ORF">FLL45_09385</name>
</gene>
<dbReference type="AlphaFoldDB" id="A0A545TD44"/>
<keyword evidence="1" id="KW-0812">Transmembrane</keyword>
<feature type="transmembrane region" description="Helical" evidence="1">
    <location>
        <begin position="102"/>
        <end position="126"/>
    </location>
</feature>
<keyword evidence="1" id="KW-1133">Transmembrane helix</keyword>
<dbReference type="EMBL" id="VIKR01000002">
    <property type="protein sequence ID" value="TQV75140.1"/>
    <property type="molecule type" value="Genomic_DNA"/>
</dbReference>
<feature type="transmembrane region" description="Helical" evidence="1">
    <location>
        <begin position="6"/>
        <end position="27"/>
    </location>
</feature>
<evidence type="ECO:0000313" key="2">
    <source>
        <dbReference type="EMBL" id="TQV75140.1"/>
    </source>
</evidence>
<name>A0A545TD44_9GAMM</name>
<dbReference type="Proteomes" id="UP000317839">
    <property type="component" value="Unassembled WGS sequence"/>
</dbReference>
<proteinExistence type="predicted"/>
<dbReference type="RefSeq" id="WP_142941757.1">
    <property type="nucleotide sequence ID" value="NZ_VIKR01000002.1"/>
</dbReference>
<protein>
    <submittedName>
        <fullName evidence="2">Uncharacterized protein</fullName>
    </submittedName>
</protein>